<dbReference type="Proteomes" id="UP001152622">
    <property type="component" value="Chromosome 1"/>
</dbReference>
<feature type="region of interest" description="Disordered" evidence="1">
    <location>
        <begin position="66"/>
        <end position="98"/>
    </location>
</feature>
<name>A0A9Q1G916_SYNKA</name>
<comment type="caution">
    <text evidence="2">The sequence shown here is derived from an EMBL/GenBank/DDBJ whole genome shotgun (WGS) entry which is preliminary data.</text>
</comment>
<evidence type="ECO:0000313" key="3">
    <source>
        <dbReference type="Proteomes" id="UP001152622"/>
    </source>
</evidence>
<evidence type="ECO:0000256" key="1">
    <source>
        <dbReference type="SAM" id="MobiDB-lite"/>
    </source>
</evidence>
<dbReference type="EMBL" id="JAINUF010000001">
    <property type="protein sequence ID" value="KAJ8379771.1"/>
    <property type="molecule type" value="Genomic_DNA"/>
</dbReference>
<gene>
    <name evidence="2" type="ORF">SKAU_G00005490</name>
</gene>
<accession>A0A9Q1G916</accession>
<evidence type="ECO:0000313" key="2">
    <source>
        <dbReference type="EMBL" id="KAJ8379771.1"/>
    </source>
</evidence>
<keyword evidence="3" id="KW-1185">Reference proteome</keyword>
<dbReference type="AlphaFoldDB" id="A0A9Q1G916"/>
<proteinExistence type="predicted"/>
<organism evidence="2 3">
    <name type="scientific">Synaphobranchus kaupii</name>
    <name type="common">Kaup's arrowtooth eel</name>
    <dbReference type="NCBI Taxonomy" id="118154"/>
    <lineage>
        <taxon>Eukaryota</taxon>
        <taxon>Metazoa</taxon>
        <taxon>Chordata</taxon>
        <taxon>Craniata</taxon>
        <taxon>Vertebrata</taxon>
        <taxon>Euteleostomi</taxon>
        <taxon>Actinopterygii</taxon>
        <taxon>Neopterygii</taxon>
        <taxon>Teleostei</taxon>
        <taxon>Anguilliformes</taxon>
        <taxon>Synaphobranchidae</taxon>
        <taxon>Synaphobranchus</taxon>
    </lineage>
</organism>
<feature type="region of interest" description="Disordered" evidence="1">
    <location>
        <begin position="17"/>
        <end position="36"/>
    </location>
</feature>
<feature type="compositionally biased region" description="Basic and acidic residues" evidence="1">
    <location>
        <begin position="68"/>
        <end position="94"/>
    </location>
</feature>
<reference evidence="2" key="1">
    <citation type="journal article" date="2023" name="Science">
        <title>Genome structures resolve the early diversification of teleost fishes.</title>
        <authorList>
            <person name="Parey E."/>
            <person name="Louis A."/>
            <person name="Montfort J."/>
            <person name="Bouchez O."/>
            <person name="Roques C."/>
            <person name="Iampietro C."/>
            <person name="Lluch J."/>
            <person name="Castinel A."/>
            <person name="Donnadieu C."/>
            <person name="Desvignes T."/>
            <person name="Floi Bucao C."/>
            <person name="Jouanno E."/>
            <person name="Wen M."/>
            <person name="Mejri S."/>
            <person name="Dirks R."/>
            <person name="Jansen H."/>
            <person name="Henkel C."/>
            <person name="Chen W.J."/>
            <person name="Zahm M."/>
            <person name="Cabau C."/>
            <person name="Klopp C."/>
            <person name="Thompson A.W."/>
            <person name="Robinson-Rechavi M."/>
            <person name="Braasch I."/>
            <person name="Lecointre G."/>
            <person name="Bobe J."/>
            <person name="Postlethwait J.H."/>
            <person name="Berthelot C."/>
            <person name="Roest Crollius H."/>
            <person name="Guiguen Y."/>
        </authorList>
    </citation>
    <scope>NUCLEOTIDE SEQUENCE</scope>
    <source>
        <strain evidence="2">WJC10195</strain>
    </source>
</reference>
<sequence length="160" mass="18149">MARLHRTIKAASEAAQRSSQWLELRRKNHSSAPKQGRHREWVWDARTHQVRVAGVCLDHTLTYPPSLQEEKRRTQECFERERQRGTAAEGDPRWNAESSAALILRPPLLETSRARIIPPVGHRHSRAAAGKQPSDSRSRTELTAESQSSPQSHRAVNLSV</sequence>
<protein>
    <submittedName>
        <fullName evidence="2">Uncharacterized protein</fullName>
    </submittedName>
</protein>
<feature type="region of interest" description="Disordered" evidence="1">
    <location>
        <begin position="116"/>
        <end position="160"/>
    </location>
</feature>
<feature type="compositionally biased region" description="Polar residues" evidence="1">
    <location>
        <begin position="143"/>
        <end position="160"/>
    </location>
</feature>